<protein>
    <submittedName>
        <fullName evidence="5">Type I restriction enzyme S subunit</fullName>
    </submittedName>
</protein>
<dbReference type="Proteomes" id="UP000295391">
    <property type="component" value="Unassembled WGS sequence"/>
</dbReference>
<accession>A0A4R6VT54</accession>
<reference evidence="5 6" key="1">
    <citation type="submission" date="2019-03" db="EMBL/GenBank/DDBJ databases">
        <title>Genomic Encyclopedia of Type Strains, Phase III (KMG-III): the genomes of soil and plant-associated and newly described type strains.</title>
        <authorList>
            <person name="Whitman W."/>
        </authorList>
    </citation>
    <scope>NUCLEOTIDE SEQUENCE [LARGE SCALE GENOMIC DNA]</scope>
    <source>
        <strain evidence="5 6">CGMCC 1.7002</strain>
    </source>
</reference>
<dbReference type="Gene3D" id="1.10.287.1120">
    <property type="entry name" value="Bipartite methylase S protein"/>
    <property type="match status" value="1"/>
</dbReference>
<dbReference type="CDD" id="cd17273">
    <property type="entry name" value="RMtype1_S_EcoJA69PI-TRD1-CR1_like"/>
    <property type="match status" value="1"/>
</dbReference>
<keyword evidence="2" id="KW-0680">Restriction system</keyword>
<dbReference type="PANTHER" id="PTHR30408:SF12">
    <property type="entry name" value="TYPE I RESTRICTION ENZYME MJAVIII SPECIFICITY SUBUNIT"/>
    <property type="match status" value="1"/>
</dbReference>
<sequence length="448" mass="48629">MSEPLTEYADFLSKTPAHWPKKKMRDVGTVVGGGTPSRDAPSLWDGSIPWVTPGELTSLTTKEISETSEMISQAGLAGSGANLLPPNSLLITSRATLGARAVNTVPMATNQGFKSIVPFNPRNIDFLYHLVEKLKPELIRRASGTTFLEISGSEFGDIDLPLPDVDEATKIAEVLDTLDAAIRGTEAVVAKLKAMKQGLLHDLLTRGIDANGDLRPPHTEAPHLYKETPLGWLPKEWDYSNLGSAIASIDSGWSPACIETPPPAGEWGVLKVSAVTRGVFDDQQSKTLPLGLKPRPALEVLKGDVILTRANGVAELVGKTVQVKQTQEKLMLSDKLLRLVPNKKMTKDFLALLMTFDSTIRQIEKSMSGSSGQKNISQSQIRSFDSFQPPVDEQKEIALRVSAFEKRVVNEERELAKLLLQKSGLMDDLLTGRVPVTTLLDGEAAHGA</sequence>
<dbReference type="InterPro" id="IPR000055">
    <property type="entry name" value="Restrct_endonuc_typeI_TRD"/>
</dbReference>
<dbReference type="Pfam" id="PF01420">
    <property type="entry name" value="Methylase_S"/>
    <property type="match status" value="2"/>
</dbReference>
<dbReference type="GO" id="GO:0003677">
    <property type="term" value="F:DNA binding"/>
    <property type="evidence" value="ECO:0007669"/>
    <property type="project" value="UniProtKB-KW"/>
</dbReference>
<organism evidence="5 6">
    <name type="scientific">Maritalea mobilis</name>
    <dbReference type="NCBI Taxonomy" id="483324"/>
    <lineage>
        <taxon>Bacteria</taxon>
        <taxon>Pseudomonadati</taxon>
        <taxon>Pseudomonadota</taxon>
        <taxon>Alphaproteobacteria</taxon>
        <taxon>Hyphomicrobiales</taxon>
        <taxon>Devosiaceae</taxon>
        <taxon>Maritalea</taxon>
    </lineage>
</organism>
<dbReference type="EMBL" id="SNYR01000001">
    <property type="protein sequence ID" value="TDQ67263.1"/>
    <property type="molecule type" value="Genomic_DNA"/>
</dbReference>
<dbReference type="OrthoDB" id="164285at2"/>
<gene>
    <name evidence="5" type="ORF">ATL17_1272</name>
</gene>
<dbReference type="InterPro" id="IPR052021">
    <property type="entry name" value="Type-I_RS_S_subunit"/>
</dbReference>
<evidence type="ECO:0000256" key="3">
    <source>
        <dbReference type="ARBA" id="ARBA00023125"/>
    </source>
</evidence>
<dbReference type="PANTHER" id="PTHR30408">
    <property type="entry name" value="TYPE-1 RESTRICTION ENZYME ECOKI SPECIFICITY PROTEIN"/>
    <property type="match status" value="1"/>
</dbReference>
<keyword evidence="3" id="KW-0238">DNA-binding</keyword>
<keyword evidence="6" id="KW-1185">Reference proteome</keyword>
<name>A0A4R6VT54_9HYPH</name>
<feature type="domain" description="Type I restriction modification DNA specificity" evidence="4">
    <location>
        <begin position="18"/>
        <end position="186"/>
    </location>
</feature>
<comment type="caution">
    <text evidence="5">The sequence shown here is derived from an EMBL/GenBank/DDBJ whole genome shotgun (WGS) entry which is preliminary data.</text>
</comment>
<dbReference type="InterPro" id="IPR044946">
    <property type="entry name" value="Restrct_endonuc_typeI_TRD_sf"/>
</dbReference>
<dbReference type="AlphaFoldDB" id="A0A4R6VT54"/>
<evidence type="ECO:0000313" key="5">
    <source>
        <dbReference type="EMBL" id="TDQ67263.1"/>
    </source>
</evidence>
<dbReference type="RefSeq" id="WP_133571889.1">
    <property type="nucleotide sequence ID" value="NZ_SNYR01000001.1"/>
</dbReference>
<dbReference type="SUPFAM" id="SSF116734">
    <property type="entry name" value="DNA methylase specificity domain"/>
    <property type="match status" value="2"/>
</dbReference>
<evidence type="ECO:0000256" key="2">
    <source>
        <dbReference type="ARBA" id="ARBA00022747"/>
    </source>
</evidence>
<feature type="domain" description="Type I restriction modification DNA specificity" evidence="4">
    <location>
        <begin position="300"/>
        <end position="418"/>
    </location>
</feature>
<dbReference type="Gene3D" id="3.90.220.20">
    <property type="entry name" value="DNA methylase specificity domains"/>
    <property type="match status" value="2"/>
</dbReference>
<dbReference type="GO" id="GO:0009307">
    <property type="term" value="P:DNA restriction-modification system"/>
    <property type="evidence" value="ECO:0007669"/>
    <property type="project" value="UniProtKB-KW"/>
</dbReference>
<proteinExistence type="inferred from homology"/>
<comment type="similarity">
    <text evidence="1">Belongs to the type-I restriction system S methylase family.</text>
</comment>
<evidence type="ECO:0000259" key="4">
    <source>
        <dbReference type="Pfam" id="PF01420"/>
    </source>
</evidence>
<evidence type="ECO:0000313" key="6">
    <source>
        <dbReference type="Proteomes" id="UP000295391"/>
    </source>
</evidence>
<evidence type="ECO:0000256" key="1">
    <source>
        <dbReference type="ARBA" id="ARBA00010923"/>
    </source>
</evidence>